<dbReference type="PANTHER" id="PTHR42734:SF6">
    <property type="entry name" value="MOLYBDATE IMPORT ATP-BINDING PROTEIN MOLC"/>
    <property type="match status" value="1"/>
</dbReference>
<dbReference type="InterPro" id="IPR003439">
    <property type="entry name" value="ABC_transporter-like_ATP-bd"/>
</dbReference>
<dbReference type="KEGG" id="aoc:Aocu_01730"/>
<dbReference type="PROSITE" id="PS50893">
    <property type="entry name" value="ABC_TRANSPORTER_2"/>
    <property type="match status" value="1"/>
</dbReference>
<dbReference type="InParanoid" id="A0A061AFF4"/>
<evidence type="ECO:0000259" key="5">
    <source>
        <dbReference type="PROSITE" id="PS50893"/>
    </source>
</evidence>
<dbReference type="OrthoDB" id="389713at2"/>
<dbReference type="FunFam" id="3.40.50.300:FF:000134">
    <property type="entry name" value="Iron-enterobactin ABC transporter ATP-binding protein"/>
    <property type="match status" value="1"/>
</dbReference>
<dbReference type="STRING" id="35623.Aocu_01730"/>
<dbReference type="InterPro" id="IPR027417">
    <property type="entry name" value="P-loop_NTPase"/>
</dbReference>
<dbReference type="GO" id="GO:0016887">
    <property type="term" value="F:ATP hydrolysis activity"/>
    <property type="evidence" value="ECO:0007669"/>
    <property type="project" value="InterPro"/>
</dbReference>
<dbReference type="RefSeq" id="WP_045748819.1">
    <property type="nucleotide sequence ID" value="NZ_FUZK01000002.1"/>
</dbReference>
<name>A0A061AFF4_9MOLU</name>
<dbReference type="PATRIC" id="fig|35623.3.peg.172"/>
<dbReference type="SMART" id="SM00382">
    <property type="entry name" value="AAA"/>
    <property type="match status" value="1"/>
</dbReference>
<dbReference type="AlphaFoldDB" id="A0A061AFF4"/>
<evidence type="ECO:0000256" key="1">
    <source>
        <dbReference type="ARBA" id="ARBA00005417"/>
    </source>
</evidence>
<proteinExistence type="inferred from homology"/>
<keyword evidence="2" id="KW-0813">Transport</keyword>
<evidence type="ECO:0000313" key="6">
    <source>
        <dbReference type="EMBL" id="CDR30246.1"/>
    </source>
</evidence>
<dbReference type="GO" id="GO:0005524">
    <property type="term" value="F:ATP binding"/>
    <property type="evidence" value="ECO:0007669"/>
    <property type="project" value="UniProtKB-KW"/>
</dbReference>
<keyword evidence="3" id="KW-0547">Nucleotide-binding</keyword>
<dbReference type="PANTHER" id="PTHR42734">
    <property type="entry name" value="METAL TRANSPORT SYSTEM ATP-BINDING PROTEIN TM_0124-RELATED"/>
    <property type="match status" value="1"/>
</dbReference>
<gene>
    <name evidence="6" type="primary">fecE</name>
    <name evidence="6" type="ORF">Aocu_01730</name>
</gene>
<keyword evidence="7" id="KW-1185">Reference proteome</keyword>
<dbReference type="InterPro" id="IPR003593">
    <property type="entry name" value="AAA+_ATPase"/>
</dbReference>
<evidence type="ECO:0000256" key="3">
    <source>
        <dbReference type="ARBA" id="ARBA00022741"/>
    </source>
</evidence>
<dbReference type="CDD" id="cd03214">
    <property type="entry name" value="ABC_Iron-Siderophores_B12_Hemin"/>
    <property type="match status" value="1"/>
</dbReference>
<evidence type="ECO:0000256" key="2">
    <source>
        <dbReference type="ARBA" id="ARBA00022448"/>
    </source>
</evidence>
<protein>
    <submittedName>
        <fullName evidence="6">Ferric dicitrate ABC transporter, ATP-binding protein</fullName>
    </submittedName>
</protein>
<dbReference type="Gene3D" id="3.40.50.300">
    <property type="entry name" value="P-loop containing nucleotide triphosphate hydrolases"/>
    <property type="match status" value="1"/>
</dbReference>
<evidence type="ECO:0000313" key="7">
    <source>
        <dbReference type="Proteomes" id="UP000032434"/>
    </source>
</evidence>
<dbReference type="Proteomes" id="UP000032434">
    <property type="component" value="Chromosome 1"/>
</dbReference>
<dbReference type="SUPFAM" id="SSF52540">
    <property type="entry name" value="P-loop containing nucleoside triphosphate hydrolases"/>
    <property type="match status" value="1"/>
</dbReference>
<sequence length="256" mass="29368">MSVIKFENVTFQYSNSREVLKDINFEVESNSTTILLGKNGSGKSTLLKLLMYFEKPQEGTIFLNNKCVNEYSILERSKEIAYVSQDVFNQFDFSVKDYLLFGVTNTLSMFQSPNKSHEKLVQQFVEKFEIPHLMNKSMDKISGGEKQIVMICKAFIQGSNVIVLDEPLSALDFINQNKVLRLLKDIKNENKTIIFTTHNPNHALYLDANILMLDEQKLVINGKAREVLTIENLINIYGDIIGFSSDHPYEEFSIKQ</sequence>
<dbReference type="InterPro" id="IPR050153">
    <property type="entry name" value="Metal_Ion_Import_ABC"/>
</dbReference>
<accession>A0A061AFF4</accession>
<dbReference type="EMBL" id="LK028559">
    <property type="protein sequence ID" value="CDR30246.1"/>
    <property type="molecule type" value="Genomic_DNA"/>
</dbReference>
<comment type="similarity">
    <text evidence="1">Belongs to the ABC transporter superfamily.</text>
</comment>
<dbReference type="HOGENOM" id="CLU_000604_1_11_14"/>
<reference evidence="7" key="1">
    <citation type="submission" date="2014-05" db="EMBL/GenBank/DDBJ databases">
        <authorList>
            <person name="Kube M."/>
        </authorList>
    </citation>
    <scope>NUCLEOTIDE SEQUENCE [LARGE SCALE GENOMIC DNA]</scope>
</reference>
<keyword evidence="4 6" id="KW-0067">ATP-binding</keyword>
<dbReference type="Pfam" id="PF00005">
    <property type="entry name" value="ABC_tran"/>
    <property type="match status" value="1"/>
</dbReference>
<evidence type="ECO:0000256" key="4">
    <source>
        <dbReference type="ARBA" id="ARBA00022840"/>
    </source>
</evidence>
<feature type="domain" description="ABC transporter" evidence="5">
    <location>
        <begin position="4"/>
        <end position="240"/>
    </location>
</feature>
<organism evidence="6 7">
    <name type="scientific">Acholeplasma oculi</name>
    <dbReference type="NCBI Taxonomy" id="35623"/>
    <lineage>
        <taxon>Bacteria</taxon>
        <taxon>Bacillati</taxon>
        <taxon>Mycoplasmatota</taxon>
        <taxon>Mollicutes</taxon>
        <taxon>Acholeplasmatales</taxon>
        <taxon>Acholeplasmataceae</taxon>
        <taxon>Acholeplasma</taxon>
    </lineage>
</organism>